<comment type="caution">
    <text evidence="2">The sequence shown here is derived from an EMBL/GenBank/DDBJ whole genome shotgun (WGS) entry which is preliminary data.</text>
</comment>
<evidence type="ECO:0000313" key="3">
    <source>
        <dbReference type="Proteomes" id="UP000627838"/>
    </source>
</evidence>
<protein>
    <recommendedName>
        <fullName evidence="4">CU044_5270 family protein</fullName>
    </recommendedName>
</protein>
<sequence length="399" mass="43079">MDEMRMIRDAYGEPAPPTMRETSDARARMFGDERTPRARRVRFGWPVKGGLALVAVGAAAAVAISAAGPGAAPPGSGGSQAAPVDLGKRAVLAAAEQAARQRTGEYWFSDVIHGQSYMIRAETGAYAVVGAHSEFFRWAGAEPGMGEAFYGRDIPSRPLTPADEAAWKEAGSPSKFRVWSNDHYYTYDLSKTSWEVDDPNPAGGGKWLGGRTIEEIQALPTDAKALGEMFFGENWEGANGRPPVQDDPAVREAMKRRLAEMNQPRHKVLRAGRVLQDAPLPPDVRAGLMRALAEQPGITAIDEAVDPLGREGVALASASTSRTVTDEYGAPPEEQGRYGSREEIVFDRDTGEVLAVQQVLTEPGGPYKDREPGFVINYSAIRDAGWTDSRPEPPAKAPF</sequence>
<feature type="compositionally biased region" description="Basic and acidic residues" evidence="1">
    <location>
        <begin position="1"/>
        <end position="11"/>
    </location>
</feature>
<keyword evidence="3" id="KW-1185">Reference proteome</keyword>
<dbReference type="Proteomes" id="UP000627838">
    <property type="component" value="Unassembled WGS sequence"/>
</dbReference>
<organism evidence="2 3">
    <name type="scientific">Actinomadura algeriensis</name>
    <dbReference type="NCBI Taxonomy" id="1679523"/>
    <lineage>
        <taxon>Bacteria</taxon>
        <taxon>Bacillati</taxon>
        <taxon>Actinomycetota</taxon>
        <taxon>Actinomycetes</taxon>
        <taxon>Streptosporangiales</taxon>
        <taxon>Thermomonosporaceae</taxon>
        <taxon>Actinomadura</taxon>
    </lineage>
</organism>
<evidence type="ECO:0008006" key="4">
    <source>
        <dbReference type="Google" id="ProtNLM"/>
    </source>
</evidence>
<dbReference type="RefSeq" id="WP_192758812.1">
    <property type="nucleotide sequence ID" value="NZ_JADBDZ010000001.1"/>
</dbReference>
<proteinExistence type="predicted"/>
<gene>
    <name evidence="2" type="ORF">H4W34_001889</name>
</gene>
<feature type="region of interest" description="Disordered" evidence="1">
    <location>
        <begin position="1"/>
        <end position="23"/>
    </location>
</feature>
<dbReference type="EMBL" id="JADBDZ010000001">
    <property type="protein sequence ID" value="MBE1532056.1"/>
    <property type="molecule type" value="Genomic_DNA"/>
</dbReference>
<accession>A0ABR9JNA7</accession>
<evidence type="ECO:0000313" key="2">
    <source>
        <dbReference type="EMBL" id="MBE1532056.1"/>
    </source>
</evidence>
<reference evidence="2 3" key="1">
    <citation type="submission" date="2020-10" db="EMBL/GenBank/DDBJ databases">
        <title>Sequencing the genomes of 1000 actinobacteria strains.</title>
        <authorList>
            <person name="Klenk H.-P."/>
        </authorList>
    </citation>
    <scope>NUCLEOTIDE SEQUENCE [LARGE SCALE GENOMIC DNA]</scope>
    <source>
        <strain evidence="2 3">DSM 46744</strain>
    </source>
</reference>
<name>A0ABR9JNA7_9ACTN</name>
<evidence type="ECO:0000256" key="1">
    <source>
        <dbReference type="SAM" id="MobiDB-lite"/>
    </source>
</evidence>